<reference evidence="10" key="1">
    <citation type="journal article" date="2019" name="Int. J. Syst. Evol. Microbiol.">
        <title>The Global Catalogue of Microorganisms (GCM) 10K type strain sequencing project: providing services to taxonomists for standard genome sequencing and annotation.</title>
        <authorList>
            <consortium name="The Broad Institute Genomics Platform"/>
            <consortium name="The Broad Institute Genome Sequencing Center for Infectious Disease"/>
            <person name="Wu L."/>
            <person name="Ma J."/>
        </authorList>
    </citation>
    <scope>NUCLEOTIDE SEQUENCE [LARGE SCALE GENOMIC DNA]</scope>
    <source>
        <strain evidence="10">JCM 18401</strain>
    </source>
</reference>
<evidence type="ECO:0000256" key="4">
    <source>
        <dbReference type="ARBA" id="ARBA00022801"/>
    </source>
</evidence>
<keyword evidence="10" id="KW-1185">Reference proteome</keyword>
<evidence type="ECO:0000256" key="7">
    <source>
        <dbReference type="SAM" id="MobiDB-lite"/>
    </source>
</evidence>
<dbReference type="Gene3D" id="3.30.1370.110">
    <property type="match status" value="1"/>
</dbReference>
<keyword evidence="3 6" id="KW-0255">Endonuclease</keyword>
<dbReference type="GO" id="GO:0004519">
    <property type="term" value="F:endonuclease activity"/>
    <property type="evidence" value="ECO:0007669"/>
    <property type="project" value="UniProtKB-KW"/>
</dbReference>
<evidence type="ECO:0000313" key="10">
    <source>
        <dbReference type="Proteomes" id="UP001499988"/>
    </source>
</evidence>
<dbReference type="EMBL" id="BAABJZ010000003">
    <property type="protein sequence ID" value="GAA4872370.1"/>
    <property type="molecule type" value="Genomic_DNA"/>
</dbReference>
<accession>A0ABP9EA75</accession>
<evidence type="ECO:0000256" key="2">
    <source>
        <dbReference type="ARBA" id="ARBA00022730"/>
    </source>
</evidence>
<keyword evidence="2 6" id="KW-0699">rRNA-binding</keyword>
<evidence type="ECO:0000256" key="5">
    <source>
        <dbReference type="ARBA" id="ARBA00022884"/>
    </source>
</evidence>
<dbReference type="Proteomes" id="UP001499988">
    <property type="component" value="Unassembled WGS sequence"/>
</dbReference>
<evidence type="ECO:0000256" key="1">
    <source>
        <dbReference type="ARBA" id="ARBA00022722"/>
    </source>
</evidence>
<comment type="similarity">
    <text evidence="6">Belongs to the SmrB family.</text>
</comment>
<keyword evidence="4 6" id="KW-0378">Hydrolase</keyword>
<dbReference type="PROSITE" id="PS50828">
    <property type="entry name" value="SMR"/>
    <property type="match status" value="1"/>
</dbReference>
<dbReference type="HAMAP" id="MF_01042">
    <property type="entry name" value="SmrB"/>
    <property type="match status" value="1"/>
</dbReference>
<dbReference type="NCBIfam" id="NF003432">
    <property type="entry name" value="PRK04946.1"/>
    <property type="match status" value="1"/>
</dbReference>
<dbReference type="SUPFAM" id="SSF160443">
    <property type="entry name" value="SMR domain-like"/>
    <property type="match status" value="1"/>
</dbReference>
<keyword evidence="5 6" id="KW-0694">RNA-binding</keyword>
<dbReference type="InterPro" id="IPR002625">
    <property type="entry name" value="Smr_dom"/>
</dbReference>
<protein>
    <recommendedName>
        <fullName evidence="6">Ribosome rescue factor SmrB</fullName>
        <ecNumber evidence="6">3.1.-.-</ecNumber>
    </recommendedName>
</protein>
<comment type="caution">
    <text evidence="9">The sequence shown here is derived from an EMBL/GenBank/DDBJ whole genome shotgun (WGS) entry which is preliminary data.</text>
</comment>
<gene>
    <name evidence="6 9" type="primary">smrB</name>
    <name evidence="9" type="ORF">GCM10023333_01400</name>
</gene>
<name>A0ABP9EA75_9GAMM</name>
<dbReference type="EC" id="3.1.-.-" evidence="6"/>
<comment type="function">
    <text evidence="6">Acts as a ribosome collision sensor. Detects stalled/collided disomes (pairs of ribosomes where the leading ribosome is stalled and a second ribosome has collided with it) and endonucleolytically cleaves mRNA at the 5' boundary of the stalled ribosome. Stalled/collided disomes form a new interface (primarily via the 30S subunits) that binds SmrB. Cleaved mRNA becomes available for tmRNA ligation, leading to ribosomal subunit dissociation and rescue of stalled ribosomes.</text>
</comment>
<evidence type="ECO:0000256" key="3">
    <source>
        <dbReference type="ARBA" id="ARBA00022759"/>
    </source>
</evidence>
<dbReference type="PANTHER" id="PTHR35562:SF1">
    <property type="entry name" value="UPF0115 PROTEIN YFCN"/>
    <property type="match status" value="1"/>
</dbReference>
<dbReference type="SMART" id="SM00463">
    <property type="entry name" value="SMR"/>
    <property type="match status" value="1"/>
</dbReference>
<dbReference type="Pfam" id="PF01713">
    <property type="entry name" value="Smr"/>
    <property type="match status" value="1"/>
</dbReference>
<comment type="subunit">
    <text evidence="6">Associates with collided ribosomes, but not with correctly translating polysomes.</text>
</comment>
<dbReference type="RefSeq" id="WP_345332249.1">
    <property type="nucleotide sequence ID" value="NZ_BAABJZ010000003.1"/>
</dbReference>
<sequence>MKKSNPNQDDDFALFRDSMADVKPLSQDRINHRPPVPTPDKTRAKQQRKLADHYFSDSFQPAFPSHGPMRYVRDGASAYEVKRLRRGDYSPELLLDLHGLTQAEARHELIALLDACKRQQIPCASVMHGLGTGILKERVPAWLCQHPDVVAFHQAPLEWGGNGALLVLVDIGQFDPEL</sequence>
<dbReference type="InterPro" id="IPR036063">
    <property type="entry name" value="Smr_dom_sf"/>
</dbReference>
<organism evidence="9 10">
    <name type="scientific">Ferrimonas pelagia</name>
    <dbReference type="NCBI Taxonomy" id="1177826"/>
    <lineage>
        <taxon>Bacteria</taxon>
        <taxon>Pseudomonadati</taxon>
        <taxon>Pseudomonadota</taxon>
        <taxon>Gammaproteobacteria</taxon>
        <taxon>Alteromonadales</taxon>
        <taxon>Ferrimonadaceae</taxon>
        <taxon>Ferrimonas</taxon>
    </lineage>
</organism>
<proteinExistence type="inferred from homology"/>
<dbReference type="InterPro" id="IPR022990">
    <property type="entry name" value="SmrB-like"/>
</dbReference>
<keyword evidence="1 6" id="KW-0540">Nuclease</keyword>
<evidence type="ECO:0000313" key="9">
    <source>
        <dbReference type="EMBL" id="GAA4872370.1"/>
    </source>
</evidence>
<evidence type="ECO:0000256" key="6">
    <source>
        <dbReference type="HAMAP-Rule" id="MF_01042"/>
    </source>
</evidence>
<feature type="domain" description="Smr" evidence="8">
    <location>
        <begin position="95"/>
        <end position="170"/>
    </location>
</feature>
<dbReference type="PANTHER" id="PTHR35562">
    <property type="entry name" value="DNA ENDONUCLEASE SMRA-RELATED"/>
    <property type="match status" value="1"/>
</dbReference>
<evidence type="ECO:0000259" key="8">
    <source>
        <dbReference type="PROSITE" id="PS50828"/>
    </source>
</evidence>
<feature type="region of interest" description="Disordered" evidence="7">
    <location>
        <begin position="22"/>
        <end position="49"/>
    </location>
</feature>